<proteinExistence type="predicted"/>
<evidence type="ECO:0000313" key="2">
    <source>
        <dbReference type="Proteomes" id="UP000078225"/>
    </source>
</evidence>
<dbReference type="Pfam" id="PF19929">
    <property type="entry name" value="DUF6392"/>
    <property type="match status" value="1"/>
</dbReference>
<reference evidence="2" key="1">
    <citation type="submission" date="2016-05" db="EMBL/GenBank/DDBJ databases">
        <authorList>
            <person name="Behera P."/>
            <person name="Vaishampayan P."/>
            <person name="Singh N."/>
            <person name="Raina V."/>
            <person name="Suar M."/>
            <person name="Pattnaik A."/>
            <person name="Rastogi G."/>
        </authorList>
    </citation>
    <scope>NUCLEOTIDE SEQUENCE [LARGE SCALE GENOMIC DNA]</scope>
    <source>
        <strain evidence="2">MP23</strain>
    </source>
</reference>
<name>A0A1B7L169_9ENTR</name>
<dbReference type="InterPro" id="IPR045657">
    <property type="entry name" value="DUF6392"/>
</dbReference>
<organism evidence="1 2">
    <name type="scientific">Mangrovibacter phragmitis</name>
    <dbReference type="NCBI Taxonomy" id="1691903"/>
    <lineage>
        <taxon>Bacteria</taxon>
        <taxon>Pseudomonadati</taxon>
        <taxon>Pseudomonadota</taxon>
        <taxon>Gammaproteobacteria</taxon>
        <taxon>Enterobacterales</taxon>
        <taxon>Enterobacteriaceae</taxon>
        <taxon>Mangrovibacter</taxon>
    </lineage>
</organism>
<gene>
    <name evidence="1" type="ORF">A9B99_11290</name>
</gene>
<dbReference type="Proteomes" id="UP000078225">
    <property type="component" value="Unassembled WGS sequence"/>
</dbReference>
<sequence length="155" mass="17948">MTVNVEKLINSLGKPYQDIFDAGLIPYKTKPTGYPGDPVLTLSMMNEGIYLAFKRDGVTLYSIELFLQNPKKANYRFPNELPSPLEAEMVRPWVHAQFGSPDKFLPPRKRLRKDVGYTDLFTVMDFHIPISMQIDYDLQERVKEVAFITTSEVRW</sequence>
<accession>A0A1B7L169</accession>
<dbReference type="OrthoDB" id="6432498at2"/>
<dbReference type="AlphaFoldDB" id="A0A1B7L169"/>
<evidence type="ECO:0000313" key="1">
    <source>
        <dbReference type="EMBL" id="OAT76031.1"/>
    </source>
</evidence>
<dbReference type="RefSeq" id="WP_064599290.1">
    <property type="nucleotide sequence ID" value="NZ_CP134782.1"/>
</dbReference>
<dbReference type="EMBL" id="LYRP01000033">
    <property type="protein sequence ID" value="OAT76031.1"/>
    <property type="molecule type" value="Genomic_DNA"/>
</dbReference>
<comment type="caution">
    <text evidence="1">The sequence shown here is derived from an EMBL/GenBank/DDBJ whole genome shotgun (WGS) entry which is preliminary data.</text>
</comment>
<keyword evidence="2" id="KW-1185">Reference proteome</keyword>
<protein>
    <submittedName>
        <fullName evidence="1">Pyocin immunity protein</fullName>
    </submittedName>
</protein>